<gene>
    <name evidence="6" type="ORF">ARB_07320</name>
</gene>
<dbReference type="GO" id="GO:0005634">
    <property type="term" value="C:nucleus"/>
    <property type="evidence" value="ECO:0007669"/>
    <property type="project" value="UniProtKB-UniRule"/>
</dbReference>
<proteinExistence type="predicted"/>
<feature type="region of interest" description="Disordered" evidence="4">
    <location>
        <begin position="263"/>
        <end position="298"/>
    </location>
</feature>
<feature type="compositionally biased region" description="Acidic residues" evidence="4">
    <location>
        <begin position="371"/>
        <end position="386"/>
    </location>
</feature>
<keyword evidence="7" id="KW-1185">Reference proteome</keyword>
<dbReference type="KEGG" id="abe:ARB_07320"/>
<dbReference type="GO" id="GO:0001228">
    <property type="term" value="F:DNA-binding transcription activator activity, RNA polymerase II-specific"/>
    <property type="evidence" value="ECO:0007669"/>
    <property type="project" value="TreeGrafter"/>
</dbReference>
<evidence type="ECO:0000313" key="7">
    <source>
        <dbReference type="Proteomes" id="UP000008866"/>
    </source>
</evidence>
<feature type="region of interest" description="Disordered" evidence="4">
    <location>
        <begin position="210"/>
        <end position="245"/>
    </location>
</feature>
<dbReference type="PROSITE" id="PS50118">
    <property type="entry name" value="HMG_BOX_2"/>
    <property type="match status" value="1"/>
</dbReference>
<dbReference type="PANTHER" id="PTHR10270">
    <property type="entry name" value="SOX TRANSCRIPTION FACTOR"/>
    <property type="match status" value="1"/>
</dbReference>
<dbReference type="AlphaFoldDB" id="D4ASV6"/>
<dbReference type="GO" id="GO:0000978">
    <property type="term" value="F:RNA polymerase II cis-regulatory region sequence-specific DNA binding"/>
    <property type="evidence" value="ECO:0007669"/>
    <property type="project" value="TreeGrafter"/>
</dbReference>
<keyword evidence="1 3" id="KW-0238">DNA-binding</keyword>
<dbReference type="GO" id="GO:0030154">
    <property type="term" value="P:cell differentiation"/>
    <property type="evidence" value="ECO:0007669"/>
    <property type="project" value="TreeGrafter"/>
</dbReference>
<dbReference type="SUPFAM" id="SSF47095">
    <property type="entry name" value="HMG-box"/>
    <property type="match status" value="1"/>
</dbReference>
<feature type="compositionally biased region" description="Polar residues" evidence="4">
    <location>
        <begin position="273"/>
        <end position="286"/>
    </location>
</feature>
<evidence type="ECO:0000256" key="2">
    <source>
        <dbReference type="ARBA" id="ARBA00023163"/>
    </source>
</evidence>
<evidence type="ECO:0000256" key="4">
    <source>
        <dbReference type="SAM" id="MobiDB-lite"/>
    </source>
</evidence>
<keyword evidence="3" id="KW-0539">Nucleus</keyword>
<reference evidence="7" key="1">
    <citation type="journal article" date="2011" name="Genome Biol.">
        <title>Comparative and functional genomics provide insights into the pathogenicity of dermatophytic fungi.</title>
        <authorList>
            <person name="Burmester A."/>
            <person name="Shelest E."/>
            <person name="Gloeckner G."/>
            <person name="Heddergott C."/>
            <person name="Schindler S."/>
            <person name="Staib P."/>
            <person name="Heidel A."/>
            <person name="Felder M."/>
            <person name="Petzold A."/>
            <person name="Szafranski K."/>
            <person name="Feuermann M."/>
            <person name="Pedruzzi I."/>
            <person name="Priebe S."/>
            <person name="Groth M."/>
            <person name="Winkler R."/>
            <person name="Li W."/>
            <person name="Kniemeyer O."/>
            <person name="Schroeckh V."/>
            <person name="Hertweck C."/>
            <person name="Hube B."/>
            <person name="White T.C."/>
            <person name="Platzer M."/>
            <person name="Guthke R."/>
            <person name="Heitman J."/>
            <person name="Woestemeyer J."/>
            <person name="Zipfel P.F."/>
            <person name="Monod M."/>
            <person name="Brakhage A.A."/>
        </authorList>
    </citation>
    <scope>NUCLEOTIDE SEQUENCE [LARGE SCALE GENOMIC DNA]</scope>
    <source>
        <strain evidence="7">ATCC MYA-4681 / CBS 112371</strain>
    </source>
</reference>
<dbReference type="SMART" id="SM00398">
    <property type="entry name" value="HMG"/>
    <property type="match status" value="1"/>
</dbReference>
<dbReference type="InterPro" id="IPR009071">
    <property type="entry name" value="HMG_box_dom"/>
</dbReference>
<name>D4ASV6_ARTBC</name>
<dbReference type="eggNOG" id="KOG0527">
    <property type="taxonomic scope" value="Eukaryota"/>
</dbReference>
<evidence type="ECO:0000256" key="1">
    <source>
        <dbReference type="ARBA" id="ARBA00023125"/>
    </source>
</evidence>
<accession>D4ASV6</accession>
<evidence type="ECO:0000313" key="6">
    <source>
        <dbReference type="EMBL" id="EFE33856.1"/>
    </source>
</evidence>
<dbReference type="OrthoDB" id="6247875at2759"/>
<dbReference type="STRING" id="663331.D4ASV6"/>
<dbReference type="Gene3D" id="1.10.30.10">
    <property type="entry name" value="High mobility group box domain"/>
    <property type="match status" value="1"/>
</dbReference>
<dbReference type="EMBL" id="ABSU01000008">
    <property type="protein sequence ID" value="EFE33856.1"/>
    <property type="molecule type" value="Genomic_DNA"/>
</dbReference>
<feature type="DNA-binding region" description="HMG box" evidence="3">
    <location>
        <begin position="131"/>
        <end position="216"/>
    </location>
</feature>
<protein>
    <submittedName>
        <fullName evidence="6">Mating type protein MAT1-2-1</fullName>
    </submittedName>
</protein>
<organism evidence="6 7">
    <name type="scientific">Arthroderma benhamiae (strain ATCC MYA-4681 / CBS 112371)</name>
    <name type="common">Trichophyton mentagrophytes</name>
    <dbReference type="NCBI Taxonomy" id="663331"/>
    <lineage>
        <taxon>Eukaryota</taxon>
        <taxon>Fungi</taxon>
        <taxon>Dikarya</taxon>
        <taxon>Ascomycota</taxon>
        <taxon>Pezizomycotina</taxon>
        <taxon>Eurotiomycetes</taxon>
        <taxon>Eurotiomycetidae</taxon>
        <taxon>Onygenales</taxon>
        <taxon>Arthrodermataceae</taxon>
        <taxon>Trichophyton</taxon>
    </lineage>
</organism>
<keyword evidence="2" id="KW-0804">Transcription</keyword>
<dbReference type="RefSeq" id="XP_003014759.1">
    <property type="nucleotide sequence ID" value="XM_003014713.1"/>
</dbReference>
<dbReference type="GeneID" id="9520296"/>
<comment type="caution">
    <text evidence="6">The sequence shown here is derived from an EMBL/GenBank/DDBJ whole genome shotgun (WGS) entry which is preliminary data.</text>
</comment>
<evidence type="ECO:0000256" key="3">
    <source>
        <dbReference type="PROSITE-ProRule" id="PRU00267"/>
    </source>
</evidence>
<dbReference type="GO" id="GO:0000122">
    <property type="term" value="P:negative regulation of transcription by RNA polymerase II"/>
    <property type="evidence" value="ECO:0007669"/>
    <property type="project" value="TreeGrafter"/>
</dbReference>
<dbReference type="PANTHER" id="PTHR10270:SF161">
    <property type="entry name" value="SEX-DETERMINING REGION Y PROTEIN"/>
    <property type="match status" value="1"/>
</dbReference>
<feature type="region of interest" description="Disordered" evidence="4">
    <location>
        <begin position="323"/>
        <end position="386"/>
    </location>
</feature>
<feature type="domain" description="HMG box" evidence="5">
    <location>
        <begin position="131"/>
        <end position="216"/>
    </location>
</feature>
<dbReference type="HOGENOM" id="CLU_801601_0_0_1"/>
<dbReference type="Pfam" id="PF00505">
    <property type="entry name" value="HMG_box"/>
    <property type="match status" value="2"/>
</dbReference>
<evidence type="ECO:0000259" key="5">
    <source>
        <dbReference type="PROSITE" id="PS50118"/>
    </source>
</evidence>
<dbReference type="InterPro" id="IPR050140">
    <property type="entry name" value="SRY-related_HMG-box_TF-like"/>
</dbReference>
<dbReference type="Proteomes" id="UP000008866">
    <property type="component" value="Unassembled WGS sequence"/>
</dbReference>
<dbReference type="OMA" id="WQHAISH"/>
<sequence length="386" mass="42436">MATTSGTMPMPASGSVELVTELLWQHAISHLQKTNNEILLPIDIRSIVGGASIEVIKTRLEKLLNTPVVAFEDSVNRVYRIMPTPAFDRQIGAAVLPMSLAANNRSIATQPLNGNELVSQDIICQVKAPKVPRPPNAFILYRQHHHPVIKAAHPEYHNNDICELATKYNLIYSLLTLQAVLLGKKWKAETSETKAHFKALAEEIKKKHAEENPGYQYAPRKPSEKKRRCTNRRNGPAPTQKHAGGDGIEVSLHLSQNGISGLIQSDAEGSGLSPESTESAPATQREQLPPSPPVTTSSAFHDALANQSDQFVMGIQGGEFLSYGRRRHSPTNSMSTVSQLAPIPPLPQQLPQQLNAPQPPAEDSTQNDWTTDVDFDFDEYFLDDAQ</sequence>
<dbReference type="InterPro" id="IPR036910">
    <property type="entry name" value="HMG_box_dom_sf"/>
</dbReference>
<dbReference type="CDD" id="cd01389">
    <property type="entry name" value="HMG-box_ROX1-like"/>
    <property type="match status" value="1"/>
</dbReference>